<evidence type="ECO:0000313" key="2">
    <source>
        <dbReference type="Proteomes" id="UP001164929"/>
    </source>
</evidence>
<proteinExistence type="predicted"/>
<dbReference type="Proteomes" id="UP001164929">
    <property type="component" value="Chromosome 18"/>
</dbReference>
<dbReference type="AlphaFoldDB" id="A0AAD6LBL7"/>
<organism evidence="1 2">
    <name type="scientific">Populus alba x Populus x berolinensis</name>
    <dbReference type="NCBI Taxonomy" id="444605"/>
    <lineage>
        <taxon>Eukaryota</taxon>
        <taxon>Viridiplantae</taxon>
        <taxon>Streptophyta</taxon>
        <taxon>Embryophyta</taxon>
        <taxon>Tracheophyta</taxon>
        <taxon>Spermatophyta</taxon>
        <taxon>Magnoliopsida</taxon>
        <taxon>eudicotyledons</taxon>
        <taxon>Gunneridae</taxon>
        <taxon>Pentapetalae</taxon>
        <taxon>rosids</taxon>
        <taxon>fabids</taxon>
        <taxon>Malpighiales</taxon>
        <taxon>Salicaceae</taxon>
        <taxon>Saliceae</taxon>
        <taxon>Populus</taxon>
    </lineage>
</organism>
<name>A0AAD6LBL7_9ROSI</name>
<evidence type="ECO:0000313" key="1">
    <source>
        <dbReference type="EMBL" id="KAJ6956868.1"/>
    </source>
</evidence>
<dbReference type="EMBL" id="JAQIZT010000018">
    <property type="protein sequence ID" value="KAJ6956868.1"/>
    <property type="molecule type" value="Genomic_DNA"/>
</dbReference>
<sequence length="65" mass="7557">MENSKCIGGGQGRCIERGQHFRWMGFFRFSIESFKNRLLLQQLVVLSLSLLFPSQNPRREAITVQ</sequence>
<comment type="caution">
    <text evidence="1">The sequence shown here is derived from an EMBL/GenBank/DDBJ whole genome shotgun (WGS) entry which is preliminary data.</text>
</comment>
<accession>A0AAD6LBL7</accession>
<reference evidence="1 2" key="1">
    <citation type="journal article" date="2023" name="Mol. Ecol. Resour.">
        <title>Chromosome-level genome assembly of a triploid poplar Populus alba 'Berolinensis'.</title>
        <authorList>
            <person name="Chen S."/>
            <person name="Yu Y."/>
            <person name="Wang X."/>
            <person name="Wang S."/>
            <person name="Zhang T."/>
            <person name="Zhou Y."/>
            <person name="He R."/>
            <person name="Meng N."/>
            <person name="Wang Y."/>
            <person name="Liu W."/>
            <person name="Liu Z."/>
            <person name="Liu J."/>
            <person name="Guo Q."/>
            <person name="Huang H."/>
            <person name="Sederoff R.R."/>
            <person name="Wang G."/>
            <person name="Qu G."/>
            <person name="Chen S."/>
        </authorList>
    </citation>
    <scope>NUCLEOTIDE SEQUENCE [LARGE SCALE GENOMIC DNA]</scope>
    <source>
        <strain evidence="1">SC-2020</strain>
    </source>
</reference>
<keyword evidence="2" id="KW-1185">Reference proteome</keyword>
<protein>
    <submittedName>
        <fullName evidence="1">Uncharacterized protein</fullName>
    </submittedName>
</protein>
<gene>
    <name evidence="1" type="ORF">NC653_038932</name>
</gene>